<gene>
    <name evidence="1" type="ORF">P3T76_013624</name>
</gene>
<keyword evidence="2" id="KW-1185">Reference proteome</keyword>
<evidence type="ECO:0008006" key="3">
    <source>
        <dbReference type="Google" id="ProtNLM"/>
    </source>
</evidence>
<accession>A0AAD9G3F4</accession>
<proteinExistence type="predicted"/>
<evidence type="ECO:0000313" key="1">
    <source>
        <dbReference type="EMBL" id="KAK1931035.1"/>
    </source>
</evidence>
<organism evidence="1 2">
    <name type="scientific">Phytophthora citrophthora</name>
    <dbReference type="NCBI Taxonomy" id="4793"/>
    <lineage>
        <taxon>Eukaryota</taxon>
        <taxon>Sar</taxon>
        <taxon>Stramenopiles</taxon>
        <taxon>Oomycota</taxon>
        <taxon>Peronosporomycetes</taxon>
        <taxon>Peronosporales</taxon>
        <taxon>Peronosporaceae</taxon>
        <taxon>Phytophthora</taxon>
    </lineage>
</organism>
<dbReference type="AlphaFoldDB" id="A0AAD9G3F4"/>
<evidence type="ECO:0000313" key="2">
    <source>
        <dbReference type="Proteomes" id="UP001259832"/>
    </source>
</evidence>
<comment type="caution">
    <text evidence="1">The sequence shown here is derived from an EMBL/GenBank/DDBJ whole genome shotgun (WGS) entry which is preliminary data.</text>
</comment>
<dbReference type="Proteomes" id="UP001259832">
    <property type="component" value="Unassembled WGS sequence"/>
</dbReference>
<name>A0AAD9G3F4_9STRA</name>
<reference evidence="1" key="1">
    <citation type="submission" date="2023-08" db="EMBL/GenBank/DDBJ databases">
        <title>Reference Genome Resource for the Citrus Pathogen Phytophthora citrophthora.</title>
        <authorList>
            <person name="Moller H."/>
            <person name="Coetzee B."/>
            <person name="Rose L.J."/>
            <person name="Van Niekerk J.M."/>
        </authorList>
    </citation>
    <scope>NUCLEOTIDE SEQUENCE</scope>
    <source>
        <strain evidence="1">STE-U-9442</strain>
    </source>
</reference>
<protein>
    <recommendedName>
        <fullName evidence="3">DDE Tnp4 domain-containing protein</fullName>
    </recommendedName>
</protein>
<sequence length="95" mass="10619">MYGYKLECSVAYPGVAIDLSPHEPGSKSDLTMFLDRKAVHMDMLQKTVEELEIEDNGEGGVQHPLQWGVLVDKGYQGFEGSIRTIQPKRNLVVLN</sequence>
<dbReference type="EMBL" id="JASMQC010000036">
    <property type="protein sequence ID" value="KAK1931035.1"/>
    <property type="molecule type" value="Genomic_DNA"/>
</dbReference>